<accession>A0A8J2JD13</accession>
<gene>
    <name evidence="1" type="ORF">AFUS01_LOCUS7340</name>
</gene>
<dbReference type="Proteomes" id="UP000708208">
    <property type="component" value="Unassembled WGS sequence"/>
</dbReference>
<reference evidence="1" key="1">
    <citation type="submission" date="2021-06" db="EMBL/GenBank/DDBJ databases">
        <authorList>
            <person name="Hodson N. C."/>
            <person name="Mongue J. A."/>
            <person name="Jaron S. K."/>
        </authorList>
    </citation>
    <scope>NUCLEOTIDE SEQUENCE</scope>
</reference>
<organism evidence="1 2">
    <name type="scientific">Allacma fusca</name>
    <dbReference type="NCBI Taxonomy" id="39272"/>
    <lineage>
        <taxon>Eukaryota</taxon>
        <taxon>Metazoa</taxon>
        <taxon>Ecdysozoa</taxon>
        <taxon>Arthropoda</taxon>
        <taxon>Hexapoda</taxon>
        <taxon>Collembola</taxon>
        <taxon>Symphypleona</taxon>
        <taxon>Sminthuridae</taxon>
        <taxon>Allacma</taxon>
    </lineage>
</organism>
<evidence type="ECO:0000313" key="2">
    <source>
        <dbReference type="Proteomes" id="UP000708208"/>
    </source>
</evidence>
<proteinExistence type="predicted"/>
<comment type="caution">
    <text evidence="1">The sequence shown here is derived from an EMBL/GenBank/DDBJ whole genome shotgun (WGS) entry which is preliminary data.</text>
</comment>
<dbReference type="AlphaFoldDB" id="A0A8J2JD13"/>
<dbReference type="EMBL" id="CAJVCH010049403">
    <property type="protein sequence ID" value="CAG7717910.1"/>
    <property type="molecule type" value="Genomic_DNA"/>
</dbReference>
<evidence type="ECO:0000313" key="1">
    <source>
        <dbReference type="EMBL" id="CAG7717910.1"/>
    </source>
</evidence>
<protein>
    <submittedName>
        <fullName evidence="1">Uncharacterized protein</fullName>
    </submittedName>
</protein>
<name>A0A8J2JD13_9HEXA</name>
<keyword evidence="2" id="KW-1185">Reference proteome</keyword>
<sequence>MSMTRLDSFWNGASRGLNHQRRPHPHTKSTPGLTLVLISSDEISLIELNSIINGLLVKKEEALALSEIVLFGNITPIQTYERSVLINHQDLMTMIRFERRNHFRKQFMDSHQ</sequence>